<evidence type="ECO:0000313" key="10">
    <source>
        <dbReference type="EMBL" id="SUS08562.1"/>
    </source>
</evidence>
<dbReference type="Gene3D" id="3.30.1330.60">
    <property type="entry name" value="OmpA-like domain"/>
    <property type="match status" value="1"/>
</dbReference>
<organism evidence="10">
    <name type="scientific">metagenome</name>
    <dbReference type="NCBI Taxonomy" id="256318"/>
    <lineage>
        <taxon>unclassified sequences</taxon>
        <taxon>metagenomes</taxon>
    </lineage>
</organism>
<evidence type="ECO:0000256" key="4">
    <source>
        <dbReference type="ARBA" id="ARBA00022692"/>
    </source>
</evidence>
<dbReference type="PANTHER" id="PTHR30329:SF21">
    <property type="entry name" value="LIPOPROTEIN YIAD-RELATED"/>
    <property type="match status" value="1"/>
</dbReference>
<evidence type="ECO:0000256" key="5">
    <source>
        <dbReference type="ARBA" id="ARBA00022989"/>
    </source>
</evidence>
<protein>
    <recommendedName>
        <fullName evidence="9">OmpA-like domain-containing protein</fullName>
    </recommendedName>
</protein>
<keyword evidence="4 8" id="KW-0812">Transmembrane</keyword>
<name>A0A380TJ98_9ZZZZ</name>
<dbReference type="PROSITE" id="PS51123">
    <property type="entry name" value="OMPA_2"/>
    <property type="match status" value="1"/>
</dbReference>
<evidence type="ECO:0000256" key="1">
    <source>
        <dbReference type="ARBA" id="ARBA00004162"/>
    </source>
</evidence>
<proteinExistence type="inferred from homology"/>
<dbReference type="Pfam" id="PF00691">
    <property type="entry name" value="OmpA"/>
    <property type="match status" value="1"/>
</dbReference>
<keyword evidence="5 8" id="KW-1133">Transmembrane helix</keyword>
<evidence type="ECO:0000256" key="8">
    <source>
        <dbReference type="SAM" id="Phobius"/>
    </source>
</evidence>
<feature type="transmembrane region" description="Helical" evidence="8">
    <location>
        <begin position="21"/>
        <end position="40"/>
    </location>
</feature>
<evidence type="ECO:0000256" key="2">
    <source>
        <dbReference type="ARBA" id="ARBA00008914"/>
    </source>
</evidence>
<evidence type="ECO:0000259" key="9">
    <source>
        <dbReference type="PROSITE" id="PS51123"/>
    </source>
</evidence>
<keyword evidence="3" id="KW-1003">Cell membrane</keyword>
<evidence type="ECO:0000256" key="3">
    <source>
        <dbReference type="ARBA" id="ARBA00022475"/>
    </source>
</evidence>
<dbReference type="SUPFAM" id="SSF103088">
    <property type="entry name" value="OmpA-like"/>
    <property type="match status" value="1"/>
</dbReference>
<dbReference type="PANTHER" id="PTHR30329">
    <property type="entry name" value="STATOR ELEMENT OF FLAGELLAR MOTOR COMPLEX"/>
    <property type="match status" value="1"/>
</dbReference>
<gene>
    <name evidence="10" type="ORF">DF3PB_740014</name>
</gene>
<comment type="similarity">
    <text evidence="2">Belongs to the MotB family.</text>
</comment>
<accession>A0A380TJ98</accession>
<dbReference type="GO" id="GO:0005886">
    <property type="term" value="C:plasma membrane"/>
    <property type="evidence" value="ECO:0007669"/>
    <property type="project" value="UniProtKB-SubCell"/>
</dbReference>
<dbReference type="InterPro" id="IPR050330">
    <property type="entry name" value="Bact_OuterMem_StrucFunc"/>
</dbReference>
<dbReference type="EMBL" id="UIDG01000628">
    <property type="protein sequence ID" value="SUS08562.1"/>
    <property type="molecule type" value="Genomic_DNA"/>
</dbReference>
<sequence>MVIIKRIKKGGHAAHGGAWKVAYADFVTAMMAFFLLLWLLNAVSQEQLEGISDYFAPISTQKSTSGGGGLLQGRTVDAKGVFNAVEKRHHTFAQFDQPDSDEDNEVRGSERGDQPAPRGARSSVGKKAVPPEANADEDPAAAEAANAAALARADAEKREKAQFEGAESSIRQAIEANPELKRLVNSLLIDETPDGLRIQIIDQEGLAMFPRGSSVMHVHTERLLELVAKVIMQMPQPVEIAGHTDATPFTGSSGYTNWELSADRANAARRALLQLGVGEERFSRIVGMAATDPLFPQDPKAPGNRRLSVLLLRTAPPAA</sequence>
<dbReference type="Pfam" id="PF13677">
    <property type="entry name" value="MotB_plug"/>
    <property type="match status" value="1"/>
</dbReference>
<dbReference type="InterPro" id="IPR025713">
    <property type="entry name" value="MotB-like_N_dom"/>
</dbReference>
<comment type="subcellular location">
    <subcellularLocation>
        <location evidence="1">Cell membrane</location>
        <topology evidence="1">Single-pass membrane protein</topology>
    </subcellularLocation>
</comment>
<keyword evidence="6 8" id="KW-0472">Membrane</keyword>
<dbReference type="AlphaFoldDB" id="A0A380TJ98"/>
<dbReference type="InterPro" id="IPR036737">
    <property type="entry name" value="OmpA-like_sf"/>
</dbReference>
<evidence type="ECO:0000256" key="7">
    <source>
        <dbReference type="SAM" id="MobiDB-lite"/>
    </source>
</evidence>
<evidence type="ECO:0000256" key="6">
    <source>
        <dbReference type="ARBA" id="ARBA00023136"/>
    </source>
</evidence>
<feature type="compositionally biased region" description="Low complexity" evidence="7">
    <location>
        <begin position="141"/>
        <end position="152"/>
    </location>
</feature>
<feature type="region of interest" description="Disordered" evidence="7">
    <location>
        <begin position="90"/>
        <end position="153"/>
    </location>
</feature>
<feature type="domain" description="OmpA-like" evidence="9">
    <location>
        <begin position="196"/>
        <end position="315"/>
    </location>
</feature>
<dbReference type="InterPro" id="IPR006665">
    <property type="entry name" value="OmpA-like"/>
</dbReference>
<reference evidence="10" key="1">
    <citation type="submission" date="2018-07" db="EMBL/GenBank/DDBJ databases">
        <authorList>
            <person name="Quirk P.G."/>
            <person name="Krulwich T.A."/>
        </authorList>
    </citation>
    <scope>NUCLEOTIDE SEQUENCE</scope>
</reference>